<proteinExistence type="predicted"/>
<dbReference type="Gene3D" id="3.20.20.450">
    <property type="entry name" value="EAL domain"/>
    <property type="match status" value="1"/>
</dbReference>
<evidence type="ECO:0000259" key="4">
    <source>
        <dbReference type="PROSITE" id="PS50887"/>
    </source>
</evidence>
<keyword evidence="6" id="KW-1185">Reference proteome</keyword>
<reference evidence="5 6" key="1">
    <citation type="submission" date="2017-02" db="EMBL/GenBank/DDBJ databases">
        <title>The new phylogeny of genus Mycobacterium.</title>
        <authorList>
            <person name="Tortoli E."/>
            <person name="Trovato A."/>
            <person name="Cirillo D.M."/>
        </authorList>
    </citation>
    <scope>NUCLEOTIDE SEQUENCE [LARGE SCALE GENOMIC DNA]</scope>
    <source>
        <strain evidence="5 6">DSM 45578</strain>
    </source>
</reference>
<evidence type="ECO:0008006" key="7">
    <source>
        <dbReference type="Google" id="ProtNLM"/>
    </source>
</evidence>
<evidence type="ECO:0000313" key="6">
    <source>
        <dbReference type="Proteomes" id="UP000192366"/>
    </source>
</evidence>
<dbReference type="PROSITE" id="PS50883">
    <property type="entry name" value="EAL"/>
    <property type="match status" value="1"/>
</dbReference>
<dbReference type="InterPro" id="IPR029787">
    <property type="entry name" value="Nucleotide_cyclase"/>
</dbReference>
<dbReference type="InterPro" id="IPR052155">
    <property type="entry name" value="Biofilm_reg_signaling"/>
</dbReference>
<gene>
    <name evidence="5" type="ORF">BST17_08835</name>
</gene>
<organism evidence="5 6">
    <name type="scientific">Mycolicibacterium bacteremicum</name>
    <name type="common">Mycobacterium bacteremicum</name>
    <dbReference type="NCBI Taxonomy" id="564198"/>
    <lineage>
        <taxon>Bacteria</taxon>
        <taxon>Bacillati</taxon>
        <taxon>Actinomycetota</taxon>
        <taxon>Actinomycetes</taxon>
        <taxon>Mycobacteriales</taxon>
        <taxon>Mycobacteriaceae</taxon>
        <taxon>Mycolicibacterium</taxon>
    </lineage>
</organism>
<dbReference type="PANTHER" id="PTHR44757">
    <property type="entry name" value="DIGUANYLATE CYCLASE DGCP"/>
    <property type="match status" value="1"/>
</dbReference>
<feature type="transmembrane region" description="Helical" evidence="2">
    <location>
        <begin position="219"/>
        <end position="244"/>
    </location>
</feature>
<dbReference type="PROSITE" id="PS50887">
    <property type="entry name" value="GGDEF"/>
    <property type="match status" value="1"/>
</dbReference>
<dbReference type="InterPro" id="IPR000160">
    <property type="entry name" value="GGDEF_dom"/>
</dbReference>
<dbReference type="Pfam" id="PF00563">
    <property type="entry name" value="EAL"/>
    <property type="match status" value="1"/>
</dbReference>
<name>A0A1W9YZ50_MYCBA</name>
<feature type="domain" description="GGDEF" evidence="4">
    <location>
        <begin position="348"/>
        <end position="481"/>
    </location>
</feature>
<evidence type="ECO:0000313" key="5">
    <source>
        <dbReference type="EMBL" id="ORA05314.1"/>
    </source>
</evidence>
<dbReference type="AlphaFoldDB" id="A0A1W9YZ50"/>
<dbReference type="SMART" id="SM00267">
    <property type="entry name" value="GGDEF"/>
    <property type="match status" value="1"/>
</dbReference>
<dbReference type="InterPro" id="IPR001633">
    <property type="entry name" value="EAL_dom"/>
</dbReference>
<dbReference type="SUPFAM" id="SSF141868">
    <property type="entry name" value="EAL domain-like"/>
    <property type="match status" value="1"/>
</dbReference>
<feature type="transmembrane region" description="Helical" evidence="2">
    <location>
        <begin position="127"/>
        <end position="147"/>
    </location>
</feature>
<feature type="transmembrane region" description="Helical" evidence="2">
    <location>
        <begin position="159"/>
        <end position="182"/>
    </location>
</feature>
<evidence type="ECO:0000259" key="3">
    <source>
        <dbReference type="PROSITE" id="PS50883"/>
    </source>
</evidence>
<dbReference type="Gene3D" id="3.30.70.270">
    <property type="match status" value="1"/>
</dbReference>
<sequence length="781" mass="83614">MVGVLAATAGLWVTFAAWLIWQWGGPDVTGPVADFGSVVIGAAGTLCNLIARRALRTSDARRTAALLAVALACWTAGDLAWAFSAQVFGRAPFPSVADIGYLLFYVALCAALLTLPAAASVHLQARLILDGVIVAGSLFVILWAAGLADLAHRADGRGWAFAISLAYPLADLVLLTIALLIVSAAPVRRRAVPAGITMAVVMYTVADGAFVYLDVHGGYLSGVWVDIVWAAGLSALGVITVIALRHEHESSPATTEPSRWTLWMPYVPLTFATICVAISPASMAMLVAALAVVAAIAGRQFLVADENRRLMKTLAEQARRDPLTGLVNRFMFRGLLASALLVARRSGRPVAVLSIDLDDFKSINDSLGHAAGDTVLMAVARRLGQSVDPEVVVARLGGDEFAVLVVDPDRMLDGVISRIVDSFNDPFPADGHDVLVRASIGVTTADHVEAADADDVLKHADIAMYSAKRNGGGVRRYAADMQRAEHERIDGDRFIQRRRRTGNRHLAAQLRHAIGHGELGVLYQPQVRVATGQVSAVEVLVRWNHPERGILRPDEFLPLARHNDLMGALTDEVLRMAVADVADWQGHGLHMPFAVNLFPPSLGDHRLPEHVAAILAAGELDGSRLTIEITEDVLLANEPAAREVLGMLRDKGTRVAIDDFGSGYAGLQYLRTLPVDEVKLDRHLIAPMTTDQRADAIVAAMIGLSHSLGLNCVAEGVEDAAVVERLEALGCDVMQGYICGPPVTAQHFLHAHRPHLAARENTPAEADLSPHYVPPPARQAT</sequence>
<feature type="transmembrane region" description="Helical" evidence="2">
    <location>
        <begin position="63"/>
        <end position="83"/>
    </location>
</feature>
<protein>
    <recommendedName>
        <fullName evidence="7">GGDEF-domain containing protein</fullName>
    </recommendedName>
</protein>
<feature type="transmembrane region" description="Helical" evidence="2">
    <location>
        <begin position="95"/>
        <end position="115"/>
    </location>
</feature>
<keyword evidence="2" id="KW-0812">Transmembrane</keyword>
<evidence type="ECO:0000256" key="2">
    <source>
        <dbReference type="SAM" id="Phobius"/>
    </source>
</evidence>
<keyword evidence="2" id="KW-0472">Membrane</keyword>
<dbReference type="InterPro" id="IPR035919">
    <property type="entry name" value="EAL_sf"/>
</dbReference>
<feature type="transmembrane region" description="Helical" evidence="2">
    <location>
        <begin position="194"/>
        <end position="213"/>
    </location>
</feature>
<feature type="transmembrane region" description="Helical" evidence="2">
    <location>
        <begin position="32"/>
        <end position="51"/>
    </location>
</feature>
<comment type="caution">
    <text evidence="5">The sequence shown here is derived from an EMBL/GenBank/DDBJ whole genome shotgun (WGS) entry which is preliminary data.</text>
</comment>
<dbReference type="NCBIfam" id="TIGR00254">
    <property type="entry name" value="GGDEF"/>
    <property type="match status" value="1"/>
</dbReference>
<dbReference type="Pfam" id="PF00990">
    <property type="entry name" value="GGDEF"/>
    <property type="match status" value="1"/>
</dbReference>
<dbReference type="SUPFAM" id="SSF55073">
    <property type="entry name" value="Nucleotide cyclase"/>
    <property type="match status" value="1"/>
</dbReference>
<evidence type="ECO:0000256" key="1">
    <source>
        <dbReference type="SAM" id="MobiDB-lite"/>
    </source>
</evidence>
<feature type="transmembrane region" description="Helical" evidence="2">
    <location>
        <begin position="260"/>
        <end position="279"/>
    </location>
</feature>
<feature type="region of interest" description="Disordered" evidence="1">
    <location>
        <begin position="762"/>
        <end position="781"/>
    </location>
</feature>
<dbReference type="CDD" id="cd01948">
    <property type="entry name" value="EAL"/>
    <property type="match status" value="1"/>
</dbReference>
<dbReference type="STRING" id="564198.BST17_08835"/>
<dbReference type="EMBL" id="MVHJ01000006">
    <property type="protein sequence ID" value="ORA05314.1"/>
    <property type="molecule type" value="Genomic_DNA"/>
</dbReference>
<dbReference type="PANTHER" id="PTHR44757:SF2">
    <property type="entry name" value="BIOFILM ARCHITECTURE MAINTENANCE PROTEIN MBAA"/>
    <property type="match status" value="1"/>
</dbReference>
<dbReference type="SMART" id="SM00052">
    <property type="entry name" value="EAL"/>
    <property type="match status" value="1"/>
</dbReference>
<keyword evidence="2" id="KW-1133">Transmembrane helix</keyword>
<dbReference type="InterPro" id="IPR043128">
    <property type="entry name" value="Rev_trsase/Diguanyl_cyclase"/>
</dbReference>
<dbReference type="CDD" id="cd01949">
    <property type="entry name" value="GGDEF"/>
    <property type="match status" value="1"/>
</dbReference>
<dbReference type="Proteomes" id="UP000192366">
    <property type="component" value="Unassembled WGS sequence"/>
</dbReference>
<feature type="domain" description="EAL" evidence="3">
    <location>
        <begin position="503"/>
        <end position="756"/>
    </location>
</feature>
<feature type="compositionally biased region" description="Pro residues" evidence="1">
    <location>
        <begin position="772"/>
        <end position="781"/>
    </location>
</feature>
<accession>A0A1W9YZ50</accession>